<dbReference type="InterPro" id="IPR001509">
    <property type="entry name" value="Epimerase_deHydtase"/>
</dbReference>
<sequence length="323" mass="34604">MKLLVLGGTAWLGRTTAASAIAAGHDVTCAARGTDVPHEAQHVRVDRDITDGLASLIDTRWDAVIDVSRQPGQVRRAARQVRTERYVFVSTCNVYASQAEIGADESAPLLEPLDADVMTDPEDYGRAKVACENAVREVFGTDRSAIVRSGLIGGPGDPTGRSTYWPRRFAAPSNRDGVVLAPDAPRLPTSLIDVRDLADWLVRRAEGAGSGVFNAQGEPHPFPAYLDAARAAAGHRGTVAAMAESWLVERDVHEWAGPRSLPLWLRDTDWYGMNSRSTTRAVAAGLQRRPLESTLADVLGGPVVAGAGLTDEEERALLAQLPA</sequence>
<dbReference type="Proteomes" id="UP001500274">
    <property type="component" value="Unassembled WGS sequence"/>
</dbReference>
<feature type="domain" description="NAD-dependent epimerase/dehydratase" evidence="1">
    <location>
        <begin position="76"/>
        <end position="203"/>
    </location>
</feature>
<comment type="caution">
    <text evidence="2">The sequence shown here is derived from an EMBL/GenBank/DDBJ whole genome shotgun (WGS) entry which is preliminary data.</text>
</comment>
<dbReference type="RefSeq" id="WP_344229722.1">
    <property type="nucleotide sequence ID" value="NZ_BAAARI010000015.1"/>
</dbReference>
<keyword evidence="3" id="KW-1185">Reference proteome</keyword>
<dbReference type="EMBL" id="BAAARI010000015">
    <property type="protein sequence ID" value="GAA2583658.1"/>
    <property type="molecule type" value="Genomic_DNA"/>
</dbReference>
<evidence type="ECO:0000313" key="2">
    <source>
        <dbReference type="EMBL" id="GAA2583658.1"/>
    </source>
</evidence>
<dbReference type="SUPFAM" id="SSF51735">
    <property type="entry name" value="NAD(P)-binding Rossmann-fold domains"/>
    <property type="match status" value="1"/>
</dbReference>
<reference evidence="3" key="1">
    <citation type="journal article" date="2019" name="Int. J. Syst. Evol. Microbiol.">
        <title>The Global Catalogue of Microorganisms (GCM) 10K type strain sequencing project: providing services to taxonomists for standard genome sequencing and annotation.</title>
        <authorList>
            <consortium name="The Broad Institute Genomics Platform"/>
            <consortium name="The Broad Institute Genome Sequencing Center for Infectious Disease"/>
            <person name="Wu L."/>
            <person name="Ma J."/>
        </authorList>
    </citation>
    <scope>NUCLEOTIDE SEQUENCE [LARGE SCALE GENOMIC DNA]</scope>
    <source>
        <strain evidence="3">JCM 16365</strain>
    </source>
</reference>
<gene>
    <name evidence="2" type="ORF">GCM10009862_23480</name>
</gene>
<evidence type="ECO:0000259" key="1">
    <source>
        <dbReference type="Pfam" id="PF01370"/>
    </source>
</evidence>
<proteinExistence type="predicted"/>
<evidence type="ECO:0000313" key="3">
    <source>
        <dbReference type="Proteomes" id="UP001500274"/>
    </source>
</evidence>
<protein>
    <submittedName>
        <fullName evidence="2">SDR family oxidoreductase</fullName>
    </submittedName>
</protein>
<name>A0ABP6BRJ8_9MICO</name>
<organism evidence="2 3">
    <name type="scientific">Microbacterium binotii</name>
    <dbReference type="NCBI Taxonomy" id="462710"/>
    <lineage>
        <taxon>Bacteria</taxon>
        <taxon>Bacillati</taxon>
        <taxon>Actinomycetota</taxon>
        <taxon>Actinomycetes</taxon>
        <taxon>Micrococcales</taxon>
        <taxon>Microbacteriaceae</taxon>
        <taxon>Microbacterium</taxon>
    </lineage>
</organism>
<dbReference type="InterPro" id="IPR036291">
    <property type="entry name" value="NAD(P)-bd_dom_sf"/>
</dbReference>
<dbReference type="Gene3D" id="3.40.50.720">
    <property type="entry name" value="NAD(P)-binding Rossmann-like Domain"/>
    <property type="match status" value="1"/>
</dbReference>
<dbReference type="Pfam" id="PF01370">
    <property type="entry name" value="Epimerase"/>
    <property type="match status" value="1"/>
</dbReference>
<accession>A0ABP6BRJ8</accession>